<dbReference type="GO" id="GO:0003959">
    <property type="term" value="F:NADPH dehydrogenase activity"/>
    <property type="evidence" value="ECO:0007669"/>
    <property type="project" value="InterPro"/>
</dbReference>
<name>A0A164VUM2_9AGAM</name>
<dbReference type="CDD" id="cd02932">
    <property type="entry name" value="OYE_YqiM_FMN"/>
    <property type="match status" value="1"/>
</dbReference>
<dbReference type="Pfam" id="PF00724">
    <property type="entry name" value="Oxidored_FMN"/>
    <property type="match status" value="1"/>
</dbReference>
<dbReference type="Proteomes" id="UP000076722">
    <property type="component" value="Unassembled WGS sequence"/>
</dbReference>
<organism evidence="7 8">
    <name type="scientific">Sistotremastrum niveocremeum HHB9708</name>
    <dbReference type="NCBI Taxonomy" id="1314777"/>
    <lineage>
        <taxon>Eukaryota</taxon>
        <taxon>Fungi</taxon>
        <taxon>Dikarya</taxon>
        <taxon>Basidiomycota</taxon>
        <taxon>Agaricomycotina</taxon>
        <taxon>Agaricomycetes</taxon>
        <taxon>Sistotremastrales</taxon>
        <taxon>Sistotremastraceae</taxon>
        <taxon>Sertulicium</taxon>
        <taxon>Sertulicium niveocremeum</taxon>
    </lineage>
</organism>
<dbReference type="InterPro" id="IPR001155">
    <property type="entry name" value="OxRdtase_FMN_N"/>
</dbReference>
<comment type="cofactor">
    <cofactor evidence="1">
        <name>FMN</name>
        <dbReference type="ChEBI" id="CHEBI:58210"/>
    </cofactor>
</comment>
<keyword evidence="2" id="KW-0285">Flavoprotein</keyword>
<sequence length="416" mass="45311">MSLPAIPNKPAPNVPYFTPAQEPPSGTAVAVDGAEIPTLFKPIKIRGVEFQNRIWVSPLCQYSAENGHMTAWHTAHLGGIFTRGPGLTIVEATAVTANGRITPEDTGLWLDSQVEPMKKIVEFAHSQGQKIAIQLAHAGRKASTVAPWLHTGLVAPESVNGWPEDVWGPSTIPWNDQFPKPKALSVEQIQEIVKAWAAAAKRAVAAGFDAIEIHNAHGYLLHSFLSPASNKRTDEYGGSFENRTRLSLQVVDAIREVIPKDMPLLLRVSATDWLEEVFPDEPSWRIEETVKFADLVYQHGVDFLDVSSSGNHSQQRMKSGPAYQAHFAEAVKKYLASTPSSGLIVGSVGSITNGVLAQSILDKGQADVVLVGRHFQKRPGLVWDFAEDLGVKIRVARQIEWGFSGRGSGKKSDGKL</sequence>
<dbReference type="InterPro" id="IPR044152">
    <property type="entry name" value="YqjM-like"/>
</dbReference>
<evidence type="ECO:0000313" key="7">
    <source>
        <dbReference type="EMBL" id="KZS94484.1"/>
    </source>
</evidence>
<dbReference type="GO" id="GO:0050661">
    <property type="term" value="F:NADP binding"/>
    <property type="evidence" value="ECO:0007669"/>
    <property type="project" value="InterPro"/>
</dbReference>
<evidence type="ECO:0000256" key="4">
    <source>
        <dbReference type="ARBA" id="ARBA00022857"/>
    </source>
</evidence>
<gene>
    <name evidence="7" type="ORF">SISNIDRAFT_409881</name>
</gene>
<dbReference type="PANTHER" id="PTHR43303:SF4">
    <property type="entry name" value="NADPH DEHYDROGENASE C23G7.10C-RELATED"/>
    <property type="match status" value="1"/>
</dbReference>
<keyword evidence="4" id="KW-0521">NADP</keyword>
<evidence type="ECO:0000256" key="5">
    <source>
        <dbReference type="ARBA" id="ARBA00023002"/>
    </source>
</evidence>
<dbReference type="PANTHER" id="PTHR43303">
    <property type="entry name" value="NADPH DEHYDROGENASE C23G7.10C-RELATED"/>
    <property type="match status" value="1"/>
</dbReference>
<keyword evidence="5" id="KW-0560">Oxidoreductase</keyword>
<evidence type="ECO:0000259" key="6">
    <source>
        <dbReference type="Pfam" id="PF00724"/>
    </source>
</evidence>
<evidence type="ECO:0000256" key="1">
    <source>
        <dbReference type="ARBA" id="ARBA00001917"/>
    </source>
</evidence>
<dbReference type="SUPFAM" id="SSF51395">
    <property type="entry name" value="FMN-linked oxidoreductases"/>
    <property type="match status" value="1"/>
</dbReference>
<keyword evidence="3" id="KW-0288">FMN</keyword>
<dbReference type="OrthoDB" id="72788at2759"/>
<dbReference type="Gene3D" id="3.20.20.70">
    <property type="entry name" value="Aldolase class I"/>
    <property type="match status" value="1"/>
</dbReference>
<evidence type="ECO:0000313" key="8">
    <source>
        <dbReference type="Proteomes" id="UP000076722"/>
    </source>
</evidence>
<dbReference type="GO" id="GO:0010181">
    <property type="term" value="F:FMN binding"/>
    <property type="evidence" value="ECO:0007669"/>
    <property type="project" value="InterPro"/>
</dbReference>
<accession>A0A164VUM2</accession>
<dbReference type="EMBL" id="KV419404">
    <property type="protein sequence ID" value="KZS94484.1"/>
    <property type="molecule type" value="Genomic_DNA"/>
</dbReference>
<protein>
    <submittedName>
        <fullName evidence="7">FMN-linked oxidoreductase</fullName>
    </submittedName>
</protein>
<reference evidence="7 8" key="1">
    <citation type="journal article" date="2016" name="Mol. Biol. Evol.">
        <title>Comparative Genomics of Early-Diverging Mushroom-Forming Fungi Provides Insights into the Origins of Lignocellulose Decay Capabilities.</title>
        <authorList>
            <person name="Nagy L.G."/>
            <person name="Riley R."/>
            <person name="Tritt A."/>
            <person name="Adam C."/>
            <person name="Daum C."/>
            <person name="Floudas D."/>
            <person name="Sun H."/>
            <person name="Yadav J.S."/>
            <person name="Pangilinan J."/>
            <person name="Larsson K.H."/>
            <person name="Matsuura K."/>
            <person name="Barry K."/>
            <person name="Labutti K."/>
            <person name="Kuo R."/>
            <person name="Ohm R.A."/>
            <person name="Bhattacharya S.S."/>
            <person name="Shirouzu T."/>
            <person name="Yoshinaga Y."/>
            <person name="Martin F.M."/>
            <person name="Grigoriev I.V."/>
            <person name="Hibbett D.S."/>
        </authorList>
    </citation>
    <scope>NUCLEOTIDE SEQUENCE [LARGE SCALE GENOMIC DNA]</scope>
    <source>
        <strain evidence="7 8">HHB9708</strain>
    </source>
</reference>
<feature type="domain" description="NADH:flavin oxidoreductase/NADH oxidase N-terminal" evidence="6">
    <location>
        <begin position="39"/>
        <end position="383"/>
    </location>
</feature>
<evidence type="ECO:0000256" key="2">
    <source>
        <dbReference type="ARBA" id="ARBA00022630"/>
    </source>
</evidence>
<dbReference type="InterPro" id="IPR013785">
    <property type="entry name" value="Aldolase_TIM"/>
</dbReference>
<proteinExistence type="predicted"/>
<dbReference type="AlphaFoldDB" id="A0A164VUM2"/>
<keyword evidence="8" id="KW-1185">Reference proteome</keyword>
<evidence type="ECO:0000256" key="3">
    <source>
        <dbReference type="ARBA" id="ARBA00022643"/>
    </source>
</evidence>
<dbReference type="STRING" id="1314777.A0A164VUM2"/>